<name>A0AAD1TF44_PELCU</name>
<accession>A0AAD1TF44</accession>
<feature type="compositionally biased region" description="Basic and acidic residues" evidence="1">
    <location>
        <begin position="38"/>
        <end position="54"/>
    </location>
</feature>
<dbReference type="AlphaFoldDB" id="A0AAD1TF44"/>
<feature type="region of interest" description="Disordered" evidence="1">
    <location>
        <begin position="1"/>
        <end position="61"/>
    </location>
</feature>
<evidence type="ECO:0000313" key="2">
    <source>
        <dbReference type="EMBL" id="CAH2325573.1"/>
    </source>
</evidence>
<protein>
    <submittedName>
        <fullName evidence="2">Uncharacterized protein</fullName>
    </submittedName>
</protein>
<evidence type="ECO:0000313" key="3">
    <source>
        <dbReference type="Proteomes" id="UP001295444"/>
    </source>
</evidence>
<dbReference type="EMBL" id="OW240923">
    <property type="protein sequence ID" value="CAH2325573.1"/>
    <property type="molecule type" value="Genomic_DNA"/>
</dbReference>
<dbReference type="Proteomes" id="UP001295444">
    <property type="component" value="Chromosome 12"/>
</dbReference>
<feature type="compositionally biased region" description="Basic residues" evidence="1">
    <location>
        <begin position="1"/>
        <end position="15"/>
    </location>
</feature>
<proteinExistence type="predicted"/>
<organism evidence="2 3">
    <name type="scientific">Pelobates cultripes</name>
    <name type="common">Western spadefoot toad</name>
    <dbReference type="NCBI Taxonomy" id="61616"/>
    <lineage>
        <taxon>Eukaryota</taxon>
        <taxon>Metazoa</taxon>
        <taxon>Chordata</taxon>
        <taxon>Craniata</taxon>
        <taxon>Vertebrata</taxon>
        <taxon>Euteleostomi</taxon>
        <taxon>Amphibia</taxon>
        <taxon>Batrachia</taxon>
        <taxon>Anura</taxon>
        <taxon>Pelobatoidea</taxon>
        <taxon>Pelobatidae</taxon>
        <taxon>Pelobates</taxon>
    </lineage>
</organism>
<gene>
    <name evidence="2" type="ORF">PECUL_23A056760</name>
</gene>
<evidence type="ECO:0000256" key="1">
    <source>
        <dbReference type="SAM" id="MobiDB-lite"/>
    </source>
</evidence>
<keyword evidence="3" id="KW-1185">Reference proteome</keyword>
<feature type="compositionally biased region" description="Basic and acidic residues" evidence="1">
    <location>
        <begin position="16"/>
        <end position="25"/>
    </location>
</feature>
<sequence length="431" mass="48376">MEKKERKKEKKKKERKSMDVEKESLLDMCTGSKNVPPLKDRSNKSSELKRHHDLTQSFPSKKKCRATDLSQKVDSCLAPFKIKKGKNEKQTHLKMMRDTSSDKHHNGTQEVFSQKKKSQQNLECGVYEPRNTLISKEEQFSNNSKRVPKFKGSFKHGSKSCGKEEEPVCDETINQNVNESTTKCTTECQGSGIPGFTANTQIGEKVWDASLGKSPKLDSMCGSSEHSQDLFITQKTYLPAQVSSSTSCESPPPGQKQVQRSYNEQAQMFSQISTLTDTGASEFNVSQCRVESATGNSVMFSHKATQTDGVFSYLALMTFAKKAKVLESCSEKPLDLCLPSRVRAHDVIIKNEVNDVIIISVKPATLCPVEETTRKFSLSQLRKMEGRFVQTLLNSSYFFKGKGERNDAVHIAPLLRQKMETKKRVKKSSGI</sequence>
<reference evidence="2" key="1">
    <citation type="submission" date="2022-03" db="EMBL/GenBank/DDBJ databases">
        <authorList>
            <person name="Alioto T."/>
            <person name="Alioto T."/>
            <person name="Gomez Garrido J."/>
        </authorList>
    </citation>
    <scope>NUCLEOTIDE SEQUENCE</scope>
</reference>